<sequence>MPQEAKMSTSELLEKRAKFCIEFWDKYSSWNPTEIYNADETAINFDMLPTRFWALKGRKDPAKIVKLTKHTGRMTAVLTIRGDGNIGGDIERDELPTYPPGHYYTVQEHGWMDSTGWKCFVPNLLKCAFDGYAALLLDNFDYHVSEEGQRVVAEEANATVPPLPPNTTAVCQPLDVGVMGH</sequence>
<dbReference type="EMBL" id="BSXT01018969">
    <property type="protein sequence ID" value="GMG16988.1"/>
    <property type="molecule type" value="Genomic_DNA"/>
</dbReference>
<comment type="caution">
    <text evidence="2">The sequence shown here is derived from an EMBL/GenBank/DDBJ whole genome shotgun (WGS) entry which is preliminary data.</text>
</comment>
<dbReference type="OrthoDB" id="127176at2759"/>
<evidence type="ECO:0000313" key="2">
    <source>
        <dbReference type="EMBL" id="GMG16988.1"/>
    </source>
</evidence>
<evidence type="ECO:0000313" key="3">
    <source>
        <dbReference type="Proteomes" id="UP001165121"/>
    </source>
</evidence>
<accession>A0A9W7DFB3</accession>
<evidence type="ECO:0000259" key="1">
    <source>
        <dbReference type="Pfam" id="PF03184"/>
    </source>
</evidence>
<proteinExistence type="predicted"/>
<keyword evidence="3" id="KW-1185">Reference proteome</keyword>
<reference evidence="2" key="1">
    <citation type="submission" date="2023-04" db="EMBL/GenBank/DDBJ databases">
        <title>Phytophthora fragariaefolia NBRC 109709.</title>
        <authorList>
            <person name="Ichikawa N."/>
            <person name="Sato H."/>
            <person name="Tonouchi N."/>
        </authorList>
    </citation>
    <scope>NUCLEOTIDE SEQUENCE</scope>
    <source>
        <strain evidence="2">NBRC 109709</strain>
    </source>
</reference>
<dbReference type="AlphaFoldDB" id="A0A9W7DFB3"/>
<dbReference type="Pfam" id="PF03184">
    <property type="entry name" value="DDE_1"/>
    <property type="match status" value="1"/>
</dbReference>
<feature type="domain" description="DDE-1" evidence="1">
    <location>
        <begin position="100"/>
        <end position="179"/>
    </location>
</feature>
<dbReference type="GO" id="GO:0003676">
    <property type="term" value="F:nucleic acid binding"/>
    <property type="evidence" value="ECO:0007669"/>
    <property type="project" value="InterPro"/>
</dbReference>
<gene>
    <name evidence="2" type="ORF">Pfra01_002997100</name>
</gene>
<organism evidence="2 3">
    <name type="scientific">Phytophthora fragariaefolia</name>
    <dbReference type="NCBI Taxonomy" id="1490495"/>
    <lineage>
        <taxon>Eukaryota</taxon>
        <taxon>Sar</taxon>
        <taxon>Stramenopiles</taxon>
        <taxon>Oomycota</taxon>
        <taxon>Peronosporomycetes</taxon>
        <taxon>Peronosporales</taxon>
        <taxon>Peronosporaceae</taxon>
        <taxon>Phytophthora</taxon>
    </lineage>
</organism>
<name>A0A9W7DFB3_9STRA</name>
<dbReference type="InterPro" id="IPR004875">
    <property type="entry name" value="DDE_SF_endonuclease_dom"/>
</dbReference>
<protein>
    <submittedName>
        <fullName evidence="2">Unnamed protein product</fullName>
    </submittedName>
</protein>
<dbReference type="Proteomes" id="UP001165121">
    <property type="component" value="Unassembled WGS sequence"/>
</dbReference>